<dbReference type="InterPro" id="IPR006311">
    <property type="entry name" value="TAT_signal"/>
</dbReference>
<evidence type="ECO:0000256" key="5">
    <source>
        <dbReference type="ARBA" id="ARBA00023065"/>
    </source>
</evidence>
<dbReference type="Pfam" id="PF13379">
    <property type="entry name" value="NMT1_2"/>
    <property type="match status" value="1"/>
</dbReference>
<keyword evidence="8" id="KW-0732">Signal</keyword>
<feature type="chain" id="PRO_5041707026" evidence="8">
    <location>
        <begin position="20"/>
        <end position="463"/>
    </location>
</feature>
<dbReference type="PANTHER" id="PTHR30024">
    <property type="entry name" value="ALIPHATIC SULFONATES-BINDING PROTEIN-RELATED"/>
    <property type="match status" value="1"/>
</dbReference>
<evidence type="ECO:0000256" key="4">
    <source>
        <dbReference type="ARBA" id="ARBA00022519"/>
    </source>
</evidence>
<dbReference type="GO" id="GO:0006811">
    <property type="term" value="P:monoatomic ion transport"/>
    <property type="evidence" value="ECO:0007669"/>
    <property type="project" value="UniProtKB-KW"/>
</dbReference>
<dbReference type="GO" id="GO:0005886">
    <property type="term" value="C:plasma membrane"/>
    <property type="evidence" value="ECO:0007669"/>
    <property type="project" value="UniProtKB-SubCell"/>
</dbReference>
<keyword evidence="6" id="KW-0472">Membrane</keyword>
<organism evidence="9">
    <name type="scientific">Leptolyngbya boryana CZ1</name>
    <dbReference type="NCBI Taxonomy" id="3060204"/>
    <lineage>
        <taxon>Bacteria</taxon>
        <taxon>Bacillati</taxon>
        <taxon>Cyanobacteriota</taxon>
        <taxon>Cyanophyceae</taxon>
        <taxon>Leptolyngbyales</taxon>
        <taxon>Leptolyngbyaceae</taxon>
        <taxon>Leptolyngbya group</taxon>
        <taxon>Leptolyngbya</taxon>
    </lineage>
</organism>
<keyword evidence="2" id="KW-0813">Transport</keyword>
<dbReference type="SUPFAM" id="SSF53850">
    <property type="entry name" value="Periplasmic binding protein-like II"/>
    <property type="match status" value="1"/>
</dbReference>
<evidence type="ECO:0000256" key="6">
    <source>
        <dbReference type="ARBA" id="ARBA00023136"/>
    </source>
</evidence>
<dbReference type="AlphaFoldDB" id="A0AA96WUI7"/>
<dbReference type="PROSITE" id="PS51318">
    <property type="entry name" value="TAT"/>
    <property type="match status" value="1"/>
</dbReference>
<keyword evidence="5" id="KW-0406">Ion transport</keyword>
<evidence type="ECO:0000313" key="9">
    <source>
        <dbReference type="EMBL" id="WNZ44534.1"/>
    </source>
</evidence>
<dbReference type="EMBL" id="CP130144">
    <property type="protein sequence ID" value="WNZ44534.1"/>
    <property type="molecule type" value="Genomic_DNA"/>
</dbReference>
<proteinExistence type="inferred from homology"/>
<evidence type="ECO:0000256" key="1">
    <source>
        <dbReference type="ARBA" id="ARBA00004533"/>
    </source>
</evidence>
<reference evidence="9" key="2">
    <citation type="submission" date="2023-07" db="EMBL/GenBank/DDBJ databases">
        <authorList>
            <person name="Bai X.-H."/>
            <person name="Wang H.-H."/>
            <person name="Wang J."/>
            <person name="Ma M.-Y."/>
            <person name="Hu H.-H."/>
            <person name="Song Z.-L."/>
            <person name="Ma H.-G."/>
            <person name="Fan Y."/>
            <person name="Du C.-Y."/>
            <person name="Xu J.-C."/>
        </authorList>
    </citation>
    <scope>NUCLEOTIDE SEQUENCE</scope>
    <source>
        <strain evidence="9">CZ1</strain>
    </source>
</reference>
<dbReference type="InterPro" id="IPR044527">
    <property type="entry name" value="NrtA/CpmA_ABC-bd_dom"/>
</dbReference>
<name>A0AA96WUI7_LEPBY</name>
<accession>A0AA96WUI7</accession>
<evidence type="ECO:0000256" key="7">
    <source>
        <dbReference type="ARBA" id="ARBA00024031"/>
    </source>
</evidence>
<evidence type="ECO:0000256" key="8">
    <source>
        <dbReference type="SAM" id="SignalP"/>
    </source>
</evidence>
<feature type="signal peptide" evidence="8">
    <location>
        <begin position="1"/>
        <end position="19"/>
    </location>
</feature>
<protein>
    <submittedName>
        <fullName evidence="9">ABC transporter substrate-binding protein</fullName>
    </submittedName>
</protein>
<keyword evidence="3" id="KW-1003">Cell membrane</keyword>
<dbReference type="CDD" id="cd13553">
    <property type="entry name" value="PBP2_NrtA_CpmA_like"/>
    <property type="match status" value="1"/>
</dbReference>
<dbReference type="Gene3D" id="3.40.190.10">
    <property type="entry name" value="Periplasmic binding protein-like II"/>
    <property type="match status" value="2"/>
</dbReference>
<gene>
    <name evidence="9" type="ORF">Q2T42_22300</name>
</gene>
<reference evidence="9" key="1">
    <citation type="journal article" date="2023" name="Plants (Basel)">
        <title>Genomic Analysis of Leptolyngbya boryana CZ1 Reveals Efficient Carbon Fixation Modules.</title>
        <authorList>
            <person name="Bai X."/>
            <person name="Wang H."/>
            <person name="Cheng W."/>
            <person name="Wang J."/>
            <person name="Ma M."/>
            <person name="Hu H."/>
            <person name="Song Z."/>
            <person name="Ma H."/>
            <person name="Fan Y."/>
            <person name="Du C."/>
            <person name="Xu J."/>
        </authorList>
    </citation>
    <scope>NUCLEOTIDE SEQUENCE</scope>
    <source>
        <strain evidence="9">CZ1</strain>
    </source>
</reference>
<evidence type="ECO:0000256" key="3">
    <source>
        <dbReference type="ARBA" id="ARBA00022475"/>
    </source>
</evidence>
<dbReference type="PANTHER" id="PTHR30024:SF43">
    <property type="entry name" value="BLL4572 PROTEIN"/>
    <property type="match status" value="1"/>
</dbReference>
<evidence type="ECO:0000256" key="2">
    <source>
        <dbReference type="ARBA" id="ARBA00022448"/>
    </source>
</evidence>
<sequence length="463" mass="51461">MRNWTRRAFLIGAGTSTVAASLPSCAINASRAPQGLSEAAMSVTPVIQSSELEKPNLTIGYVPVNDCAPFAIAWEKGFFRKYGLNVQLSREASWATSRDGLIFGRLDAAPVVAGAVTNARVGAEGARHAPMCAGMTIHHHGNAMTMNRAMWESGLRPWSAYNGNLDTFGQDFRQYFDNLPSEQRVWAVVLSSSIYEYFVRYVAAAAGVNPLKEFRVIIVPPPQMVTNVRIGAMQGYMVAEPWNTRAISGNEGIGFTFAQGREIWNGHPDRLLAVMQSFIDENPKTYRALLKAMIEACRYCDQNREEVAQIISARSYTGANVKFTRPAIVGDYNYGGFDGKNRTVKSDSTTMFFDMPKDVPHVKDEHSTFMWQSRSLWLMTQAARWGQIKEIPKDADQIAAKSWRTDIYREVAAELGIACPTEDYKVEPSAAFIDKKAFDPSDPVGYLNSFEIRASQATKVYFS</sequence>
<dbReference type="RefSeq" id="WP_287455505.1">
    <property type="nucleotide sequence ID" value="NZ_CP130144.1"/>
</dbReference>
<comment type="subcellular location">
    <subcellularLocation>
        <location evidence="1">Cell inner membrane</location>
    </subcellularLocation>
</comment>
<comment type="similarity">
    <text evidence="7">Belongs to the CmpA/NrtA family.</text>
</comment>
<keyword evidence="4" id="KW-0997">Cell inner membrane</keyword>